<protein>
    <submittedName>
        <fullName evidence="2">Macro domain-containing protein</fullName>
    </submittedName>
</protein>
<dbReference type="InterPro" id="IPR002589">
    <property type="entry name" value="Macro_dom"/>
</dbReference>
<evidence type="ECO:0000313" key="4">
    <source>
        <dbReference type="Proteomes" id="UP000247790"/>
    </source>
</evidence>
<sequence>MEAKVIQTIIEVIKGDITKNNHLRSISIPNISTGIYRYPKKEAANVAIHTVVEFINRNESISHVQFVCLDDENYEIYEEILESYV</sequence>
<reference evidence="3 5" key="2">
    <citation type="submission" date="2020-06" db="EMBL/GenBank/DDBJ databases">
        <title>Complete genome of Paenibacillus barcinonensis KACC11450.</title>
        <authorList>
            <person name="Kim M."/>
            <person name="Park Y.-J."/>
            <person name="Shin J.-H."/>
        </authorList>
    </citation>
    <scope>NUCLEOTIDE SEQUENCE [LARGE SCALE GENOMIC DNA]</scope>
    <source>
        <strain evidence="3 5">KACC11450</strain>
    </source>
</reference>
<dbReference type="Pfam" id="PF01661">
    <property type="entry name" value="Macro"/>
    <property type="match status" value="1"/>
</dbReference>
<dbReference type="EMBL" id="QJSW01000011">
    <property type="protein sequence ID" value="PYE47903.1"/>
    <property type="molecule type" value="Genomic_DNA"/>
</dbReference>
<proteinExistence type="predicted"/>
<evidence type="ECO:0000259" key="1">
    <source>
        <dbReference type="PROSITE" id="PS51154"/>
    </source>
</evidence>
<evidence type="ECO:0000313" key="3">
    <source>
        <dbReference type="EMBL" id="QKS59015.1"/>
    </source>
</evidence>
<evidence type="ECO:0000313" key="5">
    <source>
        <dbReference type="Proteomes" id="UP000509327"/>
    </source>
</evidence>
<keyword evidence="5" id="KW-1185">Reference proteome</keyword>
<dbReference type="RefSeq" id="WP_110897808.1">
    <property type="nucleotide sequence ID" value="NZ_CP054614.1"/>
</dbReference>
<reference evidence="2 4" key="1">
    <citation type="submission" date="2018-06" db="EMBL/GenBank/DDBJ databases">
        <title>Genomic Encyclopedia of Type Strains, Phase III (KMG-III): the genomes of soil and plant-associated and newly described type strains.</title>
        <authorList>
            <person name="Whitman W."/>
        </authorList>
    </citation>
    <scope>NUCLEOTIDE SEQUENCE [LARGE SCALE GENOMIC DNA]</scope>
    <source>
        <strain evidence="2 4">CECT 7022</strain>
    </source>
</reference>
<dbReference type="Gene3D" id="3.40.220.10">
    <property type="entry name" value="Leucine Aminopeptidase, subunit E, domain 1"/>
    <property type="match status" value="1"/>
</dbReference>
<evidence type="ECO:0000313" key="2">
    <source>
        <dbReference type="EMBL" id="PYE47903.1"/>
    </source>
</evidence>
<dbReference type="SUPFAM" id="SSF52949">
    <property type="entry name" value="Macro domain-like"/>
    <property type="match status" value="1"/>
</dbReference>
<dbReference type="InterPro" id="IPR043472">
    <property type="entry name" value="Macro_dom-like"/>
</dbReference>
<accession>A0A2V4VP74</accession>
<name>A0A2V4VP74_PAEBA</name>
<dbReference type="PANTHER" id="PTHR11106">
    <property type="entry name" value="GANGLIOSIDE INDUCED DIFFERENTIATION ASSOCIATED PROTEIN 2-RELATED"/>
    <property type="match status" value="1"/>
</dbReference>
<organism evidence="2 4">
    <name type="scientific">Paenibacillus barcinonensis</name>
    <dbReference type="NCBI Taxonomy" id="198119"/>
    <lineage>
        <taxon>Bacteria</taxon>
        <taxon>Bacillati</taxon>
        <taxon>Bacillota</taxon>
        <taxon>Bacilli</taxon>
        <taxon>Bacillales</taxon>
        <taxon>Paenibacillaceae</taxon>
        <taxon>Paenibacillus</taxon>
    </lineage>
</organism>
<dbReference type="PROSITE" id="PS51154">
    <property type="entry name" value="MACRO"/>
    <property type="match status" value="1"/>
</dbReference>
<dbReference type="OrthoDB" id="6194521at2"/>
<gene>
    <name evidence="2" type="ORF">DFQ00_111202</name>
    <name evidence="3" type="ORF">HUB98_24265</name>
</gene>
<feature type="domain" description="Macro" evidence="1">
    <location>
        <begin position="1"/>
        <end position="85"/>
    </location>
</feature>
<dbReference type="Proteomes" id="UP000509327">
    <property type="component" value="Chromosome"/>
</dbReference>
<dbReference type="AlphaFoldDB" id="A0A2V4VP74"/>
<dbReference type="Proteomes" id="UP000247790">
    <property type="component" value="Unassembled WGS sequence"/>
</dbReference>
<dbReference type="EMBL" id="CP054614">
    <property type="protein sequence ID" value="QKS59015.1"/>
    <property type="molecule type" value="Genomic_DNA"/>
</dbReference>
<dbReference type="PANTHER" id="PTHR11106:SF27">
    <property type="entry name" value="MACRO DOMAIN-CONTAINING PROTEIN"/>
    <property type="match status" value="1"/>
</dbReference>